<name>A0AA38M7K6_9CUCU</name>
<dbReference type="PRINTS" id="PR01078">
    <property type="entry name" value="AMINACHANNEL"/>
</dbReference>
<organism evidence="14 15">
    <name type="scientific">Zophobas morio</name>
    <dbReference type="NCBI Taxonomy" id="2755281"/>
    <lineage>
        <taxon>Eukaryota</taxon>
        <taxon>Metazoa</taxon>
        <taxon>Ecdysozoa</taxon>
        <taxon>Arthropoda</taxon>
        <taxon>Hexapoda</taxon>
        <taxon>Insecta</taxon>
        <taxon>Pterygota</taxon>
        <taxon>Neoptera</taxon>
        <taxon>Endopterygota</taxon>
        <taxon>Coleoptera</taxon>
        <taxon>Polyphaga</taxon>
        <taxon>Cucujiformia</taxon>
        <taxon>Tenebrionidae</taxon>
        <taxon>Zophobas</taxon>
    </lineage>
</organism>
<dbReference type="Pfam" id="PF00858">
    <property type="entry name" value="ASC"/>
    <property type="match status" value="1"/>
</dbReference>
<protein>
    <recommendedName>
        <fullName evidence="16">Sodium channel protein Nach</fullName>
    </recommendedName>
</protein>
<keyword evidence="8 12" id="KW-0406">Ion transport</keyword>
<evidence type="ECO:0000256" key="13">
    <source>
        <dbReference type="SAM" id="Phobius"/>
    </source>
</evidence>
<keyword evidence="11 12" id="KW-0407">Ion channel</keyword>
<keyword evidence="7" id="KW-0915">Sodium</keyword>
<dbReference type="PANTHER" id="PTHR11690">
    <property type="entry name" value="AMILORIDE-SENSITIVE SODIUM CHANNEL-RELATED"/>
    <property type="match status" value="1"/>
</dbReference>
<dbReference type="Proteomes" id="UP001168821">
    <property type="component" value="Unassembled WGS sequence"/>
</dbReference>
<evidence type="ECO:0000256" key="1">
    <source>
        <dbReference type="ARBA" id="ARBA00004141"/>
    </source>
</evidence>
<dbReference type="GO" id="GO:0005886">
    <property type="term" value="C:plasma membrane"/>
    <property type="evidence" value="ECO:0007669"/>
    <property type="project" value="TreeGrafter"/>
</dbReference>
<sequence length="575" mass="66170">MSKNLNKNDEQYPEGESLKSVEISQPKNMFVEQKMRNYPGFHKNMYDYFTEFSNNTGIHGFKYMGEPERSFIEKFYWFILFCASLYFCIYLIVHTWSSVLVSFVQTPTPVWQVPFPAITVCPENKVRQSVYNFTHYYHKVLDDITAKEKNTLTTSSLTDEELQKFYDVSLICDNYLYEKGNKTTSFETIQYLINIAPPFHQVVMGCKWTGTNETCDKLFSPVLTEDGICFTFNMLDRSELFTNAVYLHGDYLMSHDKRSGGWTLENGYPDKAGKETFPRRTMSAGPSFGLLLLLGAYEEDLDYICRGPMQGFKVLLHHPAEVPDTKIQYFRVPLNTETAVAIKPDVSTTSPGLKNYDPHQRQCFFAQGRQLKFYQDYTQQNCQMECVANYTHAKCGCVAFHMPHEESTKICGVGSTDCIVDAEQEMLSREMGSEFRRFEGKDEYNISETICDCLPACTSITYNAEISQADFNWVKLLQGYKSNPSDFSGIQMTRLTLYFKHTQFITSKRNEFYGQIDFLANCGGLLGLFTGFSFLSIVEILYFLSLRLLCNIKKYGIHFWSGSKTLINGDNDLPK</sequence>
<gene>
    <name evidence="14" type="ORF">Zmor_023748</name>
</gene>
<reference evidence="14" key="1">
    <citation type="journal article" date="2023" name="G3 (Bethesda)">
        <title>Whole genome assemblies of Zophobas morio and Tenebrio molitor.</title>
        <authorList>
            <person name="Kaur S."/>
            <person name="Stinson S.A."/>
            <person name="diCenzo G.C."/>
        </authorList>
    </citation>
    <scope>NUCLEOTIDE SEQUENCE</scope>
    <source>
        <strain evidence="14">QUZm001</strain>
    </source>
</reference>
<evidence type="ECO:0000256" key="4">
    <source>
        <dbReference type="ARBA" id="ARBA00022461"/>
    </source>
</evidence>
<keyword evidence="5 12" id="KW-0812">Transmembrane</keyword>
<evidence type="ECO:0000256" key="7">
    <source>
        <dbReference type="ARBA" id="ARBA00023053"/>
    </source>
</evidence>
<keyword evidence="15" id="KW-1185">Reference proteome</keyword>
<dbReference type="InterPro" id="IPR001873">
    <property type="entry name" value="ENaC"/>
</dbReference>
<comment type="subcellular location">
    <subcellularLocation>
        <location evidence="1">Membrane</location>
        <topology evidence="1">Multi-pass membrane protein</topology>
    </subcellularLocation>
</comment>
<feature type="transmembrane region" description="Helical" evidence="13">
    <location>
        <begin position="75"/>
        <end position="96"/>
    </location>
</feature>
<evidence type="ECO:0000256" key="2">
    <source>
        <dbReference type="ARBA" id="ARBA00007193"/>
    </source>
</evidence>
<keyword evidence="9 13" id="KW-0472">Membrane</keyword>
<accession>A0AA38M7K6</accession>
<evidence type="ECO:0000256" key="9">
    <source>
        <dbReference type="ARBA" id="ARBA00023136"/>
    </source>
</evidence>
<feature type="transmembrane region" description="Helical" evidence="13">
    <location>
        <begin position="518"/>
        <end position="544"/>
    </location>
</feature>
<keyword evidence="10 12" id="KW-0739">Sodium transport</keyword>
<dbReference type="PANTHER" id="PTHR11690:SF288">
    <property type="entry name" value="AMILORIDE-SENSITIVE NA+ CHANNEL-RELATED"/>
    <property type="match status" value="1"/>
</dbReference>
<evidence type="ECO:0000256" key="5">
    <source>
        <dbReference type="ARBA" id="ARBA00022692"/>
    </source>
</evidence>
<dbReference type="GO" id="GO:0015280">
    <property type="term" value="F:ligand-gated sodium channel activity"/>
    <property type="evidence" value="ECO:0007669"/>
    <property type="project" value="TreeGrafter"/>
</dbReference>
<evidence type="ECO:0008006" key="16">
    <source>
        <dbReference type="Google" id="ProtNLM"/>
    </source>
</evidence>
<evidence type="ECO:0000256" key="6">
    <source>
        <dbReference type="ARBA" id="ARBA00022989"/>
    </source>
</evidence>
<evidence type="ECO:0000256" key="11">
    <source>
        <dbReference type="ARBA" id="ARBA00023303"/>
    </source>
</evidence>
<keyword evidence="6 13" id="KW-1133">Transmembrane helix</keyword>
<dbReference type="Gene3D" id="2.60.470.10">
    <property type="entry name" value="Acid-sensing ion channels like domains"/>
    <property type="match status" value="1"/>
</dbReference>
<evidence type="ECO:0000313" key="14">
    <source>
        <dbReference type="EMBL" id="KAJ3646148.1"/>
    </source>
</evidence>
<evidence type="ECO:0000313" key="15">
    <source>
        <dbReference type="Proteomes" id="UP001168821"/>
    </source>
</evidence>
<evidence type="ECO:0000256" key="10">
    <source>
        <dbReference type="ARBA" id="ARBA00023201"/>
    </source>
</evidence>
<dbReference type="EMBL" id="JALNTZ010000007">
    <property type="protein sequence ID" value="KAJ3646148.1"/>
    <property type="molecule type" value="Genomic_DNA"/>
</dbReference>
<keyword evidence="3 12" id="KW-0813">Transport</keyword>
<comment type="caution">
    <text evidence="14">The sequence shown here is derived from an EMBL/GenBank/DDBJ whole genome shotgun (WGS) entry which is preliminary data.</text>
</comment>
<evidence type="ECO:0000256" key="8">
    <source>
        <dbReference type="ARBA" id="ARBA00023065"/>
    </source>
</evidence>
<dbReference type="Gene3D" id="1.10.287.770">
    <property type="entry name" value="YojJ-like"/>
    <property type="match status" value="1"/>
</dbReference>
<evidence type="ECO:0000256" key="12">
    <source>
        <dbReference type="RuleBase" id="RU000679"/>
    </source>
</evidence>
<proteinExistence type="inferred from homology"/>
<dbReference type="AlphaFoldDB" id="A0AA38M7K6"/>
<evidence type="ECO:0000256" key="3">
    <source>
        <dbReference type="ARBA" id="ARBA00022448"/>
    </source>
</evidence>
<comment type="similarity">
    <text evidence="2 12">Belongs to the amiloride-sensitive sodium channel (TC 1.A.6) family.</text>
</comment>
<keyword evidence="4 12" id="KW-0894">Sodium channel</keyword>